<comment type="caution">
    <text evidence="2">The sequence shown here is derived from an EMBL/GenBank/DDBJ whole genome shotgun (WGS) entry which is preliminary data.</text>
</comment>
<dbReference type="Proteomes" id="UP000663891">
    <property type="component" value="Unassembled WGS sequence"/>
</dbReference>
<dbReference type="OrthoDB" id="9994333at2759"/>
<proteinExistence type="predicted"/>
<feature type="region of interest" description="Disordered" evidence="1">
    <location>
        <begin position="539"/>
        <end position="588"/>
    </location>
</feature>
<evidence type="ECO:0000313" key="2">
    <source>
        <dbReference type="EMBL" id="CAF0951144.1"/>
    </source>
</evidence>
<reference evidence="2" key="1">
    <citation type="submission" date="2021-02" db="EMBL/GenBank/DDBJ databases">
        <authorList>
            <person name="Nowell W R."/>
        </authorList>
    </citation>
    <scope>NUCLEOTIDE SEQUENCE</scope>
</reference>
<dbReference type="EMBL" id="CAJNON010000092">
    <property type="protein sequence ID" value="CAF0951144.1"/>
    <property type="molecule type" value="Genomic_DNA"/>
</dbReference>
<organism evidence="2 3">
    <name type="scientific">Adineta steineri</name>
    <dbReference type="NCBI Taxonomy" id="433720"/>
    <lineage>
        <taxon>Eukaryota</taxon>
        <taxon>Metazoa</taxon>
        <taxon>Spiralia</taxon>
        <taxon>Gnathifera</taxon>
        <taxon>Rotifera</taxon>
        <taxon>Eurotatoria</taxon>
        <taxon>Bdelloidea</taxon>
        <taxon>Adinetida</taxon>
        <taxon>Adinetidae</taxon>
        <taxon>Adineta</taxon>
    </lineage>
</organism>
<sequence length="588" mass="69790">MDSKSEEISSIFERFRQYLMINDINLLINEFNHYRTTWSTNKFRMFLTNALVVMRTWADSQQQIVKIDENEDWDAEEIPSTNSTIAEKMKASAHYLFISIVDYLQSAAKSGQTDRMPTDVEFDMWKRIVTNKWTMNEKFYIHIYNEHICLPTRLTRSLHNEMYEFYTSTSTWSSSTKILLIELGFVYLLIHDNVFLGCNHVLSANTLFNLEDYIMLTKHSQTNPTNYQTKLIISMNTPEKMKIFLDYYPNVDLTELISGNSELYQQRTPLTIFDRLLKMEPFYYETTDHMPLVEIPNFTSDHCNVRSANMLYLFQKLICNGAKLSITLDSAYYQNHRIPFFVTTLGFYLLSIIHFRNTFIIPLLEAADDSDNDILPNSLTTTKTNQNINPTYFDSINKNYIYYLIKRTSTFSPLFRSFFFNHLNISCPFLHKTEFLNHMNSITNVRHRALYDEILEKRTFLTLKQRCRLLIKESVNQYPLDIKSLYQLPLTLQYYLSFDFLNPNFIHIIFDKLNKVDGRIKPSFFDELQFHEHGLEQINGPNEWEDQIPEDIDYDNDDNDDEEEYDNDDADLFDEEGLYSDNHDEDEW</sequence>
<dbReference type="AlphaFoldDB" id="A0A814CZ32"/>
<evidence type="ECO:0000313" key="3">
    <source>
        <dbReference type="Proteomes" id="UP000663891"/>
    </source>
</evidence>
<protein>
    <submittedName>
        <fullName evidence="2">Uncharacterized protein</fullName>
    </submittedName>
</protein>
<name>A0A814CZ32_9BILA</name>
<feature type="compositionally biased region" description="Acidic residues" evidence="1">
    <location>
        <begin position="543"/>
        <end position="588"/>
    </location>
</feature>
<gene>
    <name evidence="2" type="ORF">VCS650_LOCUS12069</name>
</gene>
<accession>A0A814CZ32</accession>
<evidence type="ECO:0000256" key="1">
    <source>
        <dbReference type="SAM" id="MobiDB-lite"/>
    </source>
</evidence>